<dbReference type="InterPro" id="IPR036640">
    <property type="entry name" value="ABC1_TM_sf"/>
</dbReference>
<keyword evidence="7 14" id="KW-0067">ATP-binding</keyword>
<dbReference type="PROSITE" id="PS50929">
    <property type="entry name" value="ABC_TM1F"/>
    <property type="match status" value="1"/>
</dbReference>
<reference evidence="15" key="1">
    <citation type="submission" date="2016-10" db="EMBL/GenBank/DDBJ databases">
        <authorList>
            <person name="Varghese N."/>
            <person name="Submissions S."/>
        </authorList>
    </citation>
    <scope>NUCLEOTIDE SEQUENCE [LARGE SCALE GENOMIC DNA]</scope>
    <source>
        <strain evidence="15">DSM 23920</strain>
    </source>
</reference>
<keyword evidence="9 10" id="KW-0472">Membrane</keyword>
<dbReference type="InterPro" id="IPR005074">
    <property type="entry name" value="Peptidase_C39"/>
</dbReference>
<dbReference type="GO" id="GO:0016887">
    <property type="term" value="F:ATP hydrolysis activity"/>
    <property type="evidence" value="ECO:0007669"/>
    <property type="project" value="InterPro"/>
</dbReference>
<dbReference type="PANTHER" id="PTHR43394">
    <property type="entry name" value="ATP-DEPENDENT PERMEASE MDL1, MITOCHONDRIAL"/>
    <property type="match status" value="1"/>
</dbReference>
<keyword evidence="5" id="KW-0547">Nucleotide-binding</keyword>
<evidence type="ECO:0000259" key="11">
    <source>
        <dbReference type="PROSITE" id="PS50893"/>
    </source>
</evidence>
<dbReference type="PROSITE" id="PS50990">
    <property type="entry name" value="PEPTIDASE_C39"/>
    <property type="match status" value="1"/>
</dbReference>
<keyword evidence="8 10" id="KW-1133">Transmembrane helix</keyword>
<feature type="transmembrane region" description="Helical" evidence="10">
    <location>
        <begin position="285"/>
        <end position="308"/>
    </location>
</feature>
<keyword evidence="3" id="KW-1003">Cell membrane</keyword>
<evidence type="ECO:0000313" key="14">
    <source>
        <dbReference type="EMBL" id="SDZ93520.1"/>
    </source>
</evidence>
<proteinExistence type="predicted"/>
<evidence type="ECO:0000256" key="7">
    <source>
        <dbReference type="ARBA" id="ARBA00022840"/>
    </source>
</evidence>
<feature type="domain" description="ABC transmembrane type-1" evidence="12">
    <location>
        <begin position="176"/>
        <end position="457"/>
    </location>
</feature>
<evidence type="ECO:0000256" key="2">
    <source>
        <dbReference type="ARBA" id="ARBA00022448"/>
    </source>
</evidence>
<dbReference type="SMART" id="SM00382">
    <property type="entry name" value="AAA"/>
    <property type="match status" value="1"/>
</dbReference>
<dbReference type="PROSITE" id="PS50893">
    <property type="entry name" value="ABC_TRANSPORTER_2"/>
    <property type="match status" value="1"/>
</dbReference>
<keyword evidence="15" id="KW-1185">Reference proteome</keyword>
<dbReference type="SUPFAM" id="SSF52540">
    <property type="entry name" value="P-loop containing nucleoside triphosphate hydrolases"/>
    <property type="match status" value="1"/>
</dbReference>
<dbReference type="Pfam" id="PF00005">
    <property type="entry name" value="ABC_tran"/>
    <property type="match status" value="1"/>
</dbReference>
<dbReference type="Gene3D" id="3.90.70.10">
    <property type="entry name" value="Cysteine proteinases"/>
    <property type="match status" value="1"/>
</dbReference>
<dbReference type="InterPro" id="IPR017871">
    <property type="entry name" value="ABC_transporter-like_CS"/>
</dbReference>
<dbReference type="InterPro" id="IPR039421">
    <property type="entry name" value="Type_1_exporter"/>
</dbReference>
<dbReference type="FunFam" id="3.40.50.300:FF:000299">
    <property type="entry name" value="ABC transporter ATP-binding protein/permease"/>
    <property type="match status" value="1"/>
</dbReference>
<organism evidence="14 15">
    <name type="scientific">Chitinophaga terrae</name>
    <name type="common">ex Kim and Jung 2007</name>
    <dbReference type="NCBI Taxonomy" id="408074"/>
    <lineage>
        <taxon>Bacteria</taxon>
        <taxon>Pseudomonadati</taxon>
        <taxon>Bacteroidota</taxon>
        <taxon>Chitinophagia</taxon>
        <taxon>Chitinophagales</taxon>
        <taxon>Chitinophagaceae</taxon>
        <taxon>Chitinophaga</taxon>
    </lineage>
</organism>
<dbReference type="Gene3D" id="1.20.1560.10">
    <property type="entry name" value="ABC transporter type 1, transmembrane domain"/>
    <property type="match status" value="1"/>
</dbReference>
<evidence type="ECO:0000259" key="12">
    <source>
        <dbReference type="PROSITE" id="PS50929"/>
    </source>
</evidence>
<dbReference type="PANTHER" id="PTHR43394:SF1">
    <property type="entry name" value="ATP-BINDING CASSETTE SUB-FAMILY B MEMBER 10, MITOCHONDRIAL"/>
    <property type="match status" value="1"/>
</dbReference>
<name>A0A1H3X2P0_9BACT</name>
<feature type="domain" description="Peptidase C39" evidence="13">
    <location>
        <begin position="8"/>
        <end position="134"/>
    </location>
</feature>
<evidence type="ECO:0000256" key="3">
    <source>
        <dbReference type="ARBA" id="ARBA00022475"/>
    </source>
</evidence>
<dbReference type="Pfam" id="PF03412">
    <property type="entry name" value="Peptidase_C39"/>
    <property type="match status" value="1"/>
</dbReference>
<dbReference type="InterPro" id="IPR011527">
    <property type="entry name" value="ABC1_TM_dom"/>
</dbReference>
<keyword evidence="6" id="KW-0378">Hydrolase</keyword>
<feature type="transmembrane region" description="Helical" evidence="10">
    <location>
        <begin position="314"/>
        <end position="333"/>
    </location>
</feature>
<evidence type="ECO:0000256" key="5">
    <source>
        <dbReference type="ARBA" id="ARBA00022741"/>
    </source>
</evidence>
<dbReference type="CDD" id="cd02418">
    <property type="entry name" value="Peptidase_C39B"/>
    <property type="match status" value="1"/>
</dbReference>
<dbReference type="GO" id="GO:0006508">
    <property type="term" value="P:proteolysis"/>
    <property type="evidence" value="ECO:0007669"/>
    <property type="project" value="InterPro"/>
</dbReference>
<evidence type="ECO:0000256" key="10">
    <source>
        <dbReference type="SAM" id="Phobius"/>
    </source>
</evidence>
<dbReference type="SUPFAM" id="SSF90123">
    <property type="entry name" value="ABC transporter transmembrane region"/>
    <property type="match status" value="1"/>
</dbReference>
<evidence type="ECO:0000256" key="9">
    <source>
        <dbReference type="ARBA" id="ARBA00023136"/>
    </source>
</evidence>
<evidence type="ECO:0000256" key="1">
    <source>
        <dbReference type="ARBA" id="ARBA00004651"/>
    </source>
</evidence>
<keyword evidence="4 10" id="KW-0812">Transmembrane</keyword>
<dbReference type="EMBL" id="FNRL01000001">
    <property type="protein sequence ID" value="SDZ93520.1"/>
    <property type="molecule type" value="Genomic_DNA"/>
</dbReference>
<feature type="transmembrane region" description="Helical" evidence="10">
    <location>
        <begin position="210"/>
        <end position="229"/>
    </location>
</feature>
<evidence type="ECO:0000256" key="6">
    <source>
        <dbReference type="ARBA" id="ARBA00022801"/>
    </source>
</evidence>
<dbReference type="OrthoDB" id="9760358at2"/>
<accession>A0A1H3X2P0</accession>
<dbReference type="GO" id="GO:0015421">
    <property type="term" value="F:ABC-type oligopeptide transporter activity"/>
    <property type="evidence" value="ECO:0007669"/>
    <property type="project" value="TreeGrafter"/>
</dbReference>
<dbReference type="CDD" id="cd18571">
    <property type="entry name" value="ABC_6TM_peptidase_like"/>
    <property type="match status" value="1"/>
</dbReference>
<dbReference type="Gene3D" id="3.40.50.300">
    <property type="entry name" value="P-loop containing nucleotide triphosphate hydrolases"/>
    <property type="match status" value="1"/>
</dbReference>
<dbReference type="Pfam" id="PF00664">
    <property type="entry name" value="ABC_membrane"/>
    <property type="match status" value="1"/>
</dbReference>
<evidence type="ECO:0000259" key="13">
    <source>
        <dbReference type="PROSITE" id="PS50990"/>
    </source>
</evidence>
<dbReference type="GO" id="GO:0008233">
    <property type="term" value="F:peptidase activity"/>
    <property type="evidence" value="ECO:0007669"/>
    <property type="project" value="InterPro"/>
</dbReference>
<dbReference type="STRING" id="408074.SAMN05660909_00228"/>
<protein>
    <submittedName>
        <fullName evidence="14">ATP-binding cassette, subfamily B</fullName>
    </submittedName>
</protein>
<dbReference type="InterPro" id="IPR003439">
    <property type="entry name" value="ABC_transporter-like_ATP-bd"/>
</dbReference>
<sequence>MAFPTYRQLDFMDCGPTCLRMIAKYYGRSYDLAFLRSISFISREGVSLLGISEAAEKIGFRTFGTEATFEQLMNEAPTPCILHWKQNHFVVLPPQRAKRGRSNNSILIADPAHGLVTVDRATFIRFWINKDSQEGIALFLEPTDAFYQETENPKQEQKNGFLFLLNYLHPYKKYLIQVGISLLMASLLSLIFPFLTQGLVDYGINHQDIGFVNLILLSQLVLFGGNTAIEVIRNRLLLHINSRINVNILGDFLTKLMKLPIRFFDTKLIGDLHQRIADHQRIQDFLTGSTLNVAFSFVNFVVFMVVLSLYDLKIAAFFLTFSLASLLWILFFSSKRKELDYKRFQRMSEHENAIFELITGVQEIKLNNCETIKRWQWEKIQSQLFKVNIKSLALGQYQQMGSSFFNQLKNILISFMSAKEVIDGNMSLGMMLSISYIIGQMNGPLEHLLEFIHDAQDARLSLDRLNEIHGRNEETSAGYGIGLELDSGVAQDISFSNVSFKYDETAPNYILRDIRLTIPAGKITAIVGTSGSGKSTLLKLLLKFYEPSDGTILVGRSDLKNISPSSWRSRCGTVMQEGFIFSDSIINNISISDEHTDKQKVHHAVSVANIQEYIEELPLGYQTKIGNSGNGISSGQSQRIQIARAVYKDPKYLFFDEATSALDANNEKAIMKNLDSYFEGRTVFVIAHRLSTVKNAHQIVVLEKGEIVEVGTHEQLTHKKGYYYELVKNQLELGT</sequence>
<dbReference type="GO" id="GO:0005524">
    <property type="term" value="F:ATP binding"/>
    <property type="evidence" value="ECO:0007669"/>
    <property type="project" value="UniProtKB-KW"/>
</dbReference>
<dbReference type="Proteomes" id="UP000199656">
    <property type="component" value="Unassembled WGS sequence"/>
</dbReference>
<feature type="transmembrane region" description="Helical" evidence="10">
    <location>
        <begin position="174"/>
        <end position="195"/>
    </location>
</feature>
<dbReference type="GO" id="GO:0005886">
    <property type="term" value="C:plasma membrane"/>
    <property type="evidence" value="ECO:0007669"/>
    <property type="project" value="UniProtKB-SubCell"/>
</dbReference>
<evidence type="ECO:0000256" key="4">
    <source>
        <dbReference type="ARBA" id="ARBA00022692"/>
    </source>
</evidence>
<dbReference type="AlphaFoldDB" id="A0A1H3X2P0"/>
<dbReference type="PROSITE" id="PS00211">
    <property type="entry name" value="ABC_TRANSPORTER_1"/>
    <property type="match status" value="1"/>
</dbReference>
<dbReference type="InterPro" id="IPR027417">
    <property type="entry name" value="P-loop_NTPase"/>
</dbReference>
<evidence type="ECO:0000313" key="15">
    <source>
        <dbReference type="Proteomes" id="UP000199656"/>
    </source>
</evidence>
<comment type="subcellular location">
    <subcellularLocation>
        <location evidence="1">Cell membrane</location>
        <topology evidence="1">Multi-pass membrane protein</topology>
    </subcellularLocation>
</comment>
<keyword evidence="2" id="KW-0813">Transport</keyword>
<dbReference type="RefSeq" id="WP_089757766.1">
    <property type="nucleotide sequence ID" value="NZ_BKAT01000015.1"/>
</dbReference>
<dbReference type="InterPro" id="IPR003593">
    <property type="entry name" value="AAA+_ATPase"/>
</dbReference>
<feature type="domain" description="ABC transporter" evidence="11">
    <location>
        <begin position="493"/>
        <end position="729"/>
    </location>
</feature>
<gene>
    <name evidence="14" type="ORF">SAMN05660909_00228</name>
</gene>
<evidence type="ECO:0000256" key="8">
    <source>
        <dbReference type="ARBA" id="ARBA00022989"/>
    </source>
</evidence>